<gene>
    <name evidence="1" type="ORF">L484_005999</name>
</gene>
<dbReference type="EMBL" id="KE344565">
    <property type="protein sequence ID" value="EXB67550.1"/>
    <property type="molecule type" value="Genomic_DNA"/>
</dbReference>
<keyword evidence="2" id="KW-1185">Reference proteome</keyword>
<dbReference type="Proteomes" id="UP000030645">
    <property type="component" value="Unassembled WGS sequence"/>
</dbReference>
<evidence type="ECO:0000313" key="2">
    <source>
        <dbReference type="Proteomes" id="UP000030645"/>
    </source>
</evidence>
<protein>
    <submittedName>
        <fullName evidence="1">Uncharacterized protein</fullName>
    </submittedName>
</protein>
<accession>W9RCD0</accession>
<name>W9RCD0_9ROSA</name>
<sequence length="149" mass="17163">MKREDVESPEIDWWTTIRDTLTAPDGGFKELNEYVLLAGDLYKRLPGGVLARCMGKKRLDDEWRKSIKKYAAGSKCQLARATDEALTAHLTKDWRIPYLEYMQNGILHTGSREAYKLRRLALRYFSEGNILFQKGFNGEPLRCLSDTEA</sequence>
<dbReference type="AlphaFoldDB" id="W9RCD0"/>
<organism evidence="1 2">
    <name type="scientific">Morus notabilis</name>
    <dbReference type="NCBI Taxonomy" id="981085"/>
    <lineage>
        <taxon>Eukaryota</taxon>
        <taxon>Viridiplantae</taxon>
        <taxon>Streptophyta</taxon>
        <taxon>Embryophyta</taxon>
        <taxon>Tracheophyta</taxon>
        <taxon>Spermatophyta</taxon>
        <taxon>Magnoliopsida</taxon>
        <taxon>eudicotyledons</taxon>
        <taxon>Gunneridae</taxon>
        <taxon>Pentapetalae</taxon>
        <taxon>rosids</taxon>
        <taxon>fabids</taxon>
        <taxon>Rosales</taxon>
        <taxon>Moraceae</taxon>
        <taxon>Moreae</taxon>
        <taxon>Morus</taxon>
    </lineage>
</organism>
<reference evidence="2" key="1">
    <citation type="submission" date="2013-01" db="EMBL/GenBank/DDBJ databases">
        <title>Draft Genome Sequence of a Mulberry Tree, Morus notabilis C.K. Schneid.</title>
        <authorList>
            <person name="He N."/>
            <person name="Zhao S."/>
        </authorList>
    </citation>
    <scope>NUCLEOTIDE SEQUENCE</scope>
</reference>
<proteinExistence type="predicted"/>
<evidence type="ECO:0000313" key="1">
    <source>
        <dbReference type="EMBL" id="EXB67550.1"/>
    </source>
</evidence>